<dbReference type="AlphaFoldDB" id="A0A060QIG8"/>
<evidence type="ECO:0000313" key="1">
    <source>
        <dbReference type="EMBL" id="CDG40503.1"/>
    </source>
</evidence>
<reference evidence="1 2" key="2">
    <citation type="journal article" date="2014" name="PLoS ONE">
        <title>Evolution of mitochondria reconstructed from the energy metabolism of living bacteria.</title>
        <authorList>
            <person name="Degli Esposti M."/>
            <person name="Chouaia B."/>
            <person name="Comandatore F."/>
            <person name="Crotti E."/>
            <person name="Sassera D."/>
            <person name="Lievens P.M."/>
            <person name="Daffonchio D."/>
            <person name="Bandi C."/>
        </authorList>
    </citation>
    <scope>NUCLEOTIDE SEQUENCE [LARGE SCALE GENOMIC DNA]</scope>
    <source>
        <strain evidence="1 2">SF2.1</strain>
    </source>
</reference>
<dbReference type="EMBL" id="CBLX010000018">
    <property type="protein sequence ID" value="CDG40503.1"/>
    <property type="molecule type" value="Genomic_DNA"/>
</dbReference>
<sequence length="37" mass="4049">MMGGYPLLEPVFRATLKVPPRGASEARLSGVTHHEDK</sequence>
<proteinExistence type="predicted"/>
<name>A0A060QIG8_9PROT</name>
<dbReference type="Proteomes" id="UP000027583">
    <property type="component" value="Unassembled WGS sequence"/>
</dbReference>
<protein>
    <submittedName>
        <fullName evidence="1">Uncharacterized protein</fullName>
    </submittedName>
</protein>
<accession>A0A060QIG8</accession>
<gene>
    <name evidence="1" type="ORF">ASAP_2458</name>
</gene>
<reference evidence="1 2" key="1">
    <citation type="journal article" date="2014" name="Genome Biol. Evol.">
        <title>Acetic acid bacteria genomes reveal functional traits for adaptation to life in insect guts.</title>
        <authorList>
            <person name="Chouaia B."/>
            <person name="Gaiarsa S."/>
            <person name="Crotti E."/>
            <person name="Comandatore F."/>
            <person name="Degli Esposti M."/>
            <person name="Ricci I."/>
            <person name="Alma A."/>
            <person name="Favia G."/>
            <person name="Bandi C."/>
            <person name="Daffonchio D."/>
        </authorList>
    </citation>
    <scope>NUCLEOTIDE SEQUENCE [LARGE SCALE GENOMIC DNA]</scope>
    <source>
        <strain evidence="1 2">SF2.1</strain>
    </source>
</reference>
<comment type="caution">
    <text evidence="1">The sequence shown here is derived from an EMBL/GenBank/DDBJ whole genome shotgun (WGS) entry which is preliminary data.</text>
</comment>
<organism evidence="1 2">
    <name type="scientific">Asaia bogorensis</name>
    <dbReference type="NCBI Taxonomy" id="91915"/>
    <lineage>
        <taxon>Bacteria</taxon>
        <taxon>Pseudomonadati</taxon>
        <taxon>Pseudomonadota</taxon>
        <taxon>Alphaproteobacteria</taxon>
        <taxon>Acetobacterales</taxon>
        <taxon>Acetobacteraceae</taxon>
        <taxon>Asaia</taxon>
    </lineage>
</organism>
<evidence type="ECO:0000313" key="2">
    <source>
        <dbReference type="Proteomes" id="UP000027583"/>
    </source>
</evidence>